<dbReference type="PROSITE" id="PS50943">
    <property type="entry name" value="HTH_CROC1"/>
    <property type="match status" value="1"/>
</dbReference>
<dbReference type="InterPro" id="IPR010982">
    <property type="entry name" value="Lambda_DNA-bd_dom_sf"/>
</dbReference>
<evidence type="ECO:0000313" key="2">
    <source>
        <dbReference type="EMBL" id="GAH40010.1"/>
    </source>
</evidence>
<proteinExistence type="predicted"/>
<evidence type="ECO:0000259" key="1">
    <source>
        <dbReference type="PROSITE" id="PS50943"/>
    </source>
</evidence>
<protein>
    <recommendedName>
        <fullName evidence="1">HTH cro/C1-type domain-containing protein</fullName>
    </recommendedName>
</protein>
<reference evidence="2" key="1">
    <citation type="journal article" date="2014" name="Front. Microbiol.">
        <title>High frequency of phylogenetically diverse reductive dehalogenase-homologous genes in deep subseafloor sedimentary metagenomes.</title>
        <authorList>
            <person name="Kawai M."/>
            <person name="Futagami T."/>
            <person name="Toyoda A."/>
            <person name="Takaki Y."/>
            <person name="Nishi S."/>
            <person name="Hori S."/>
            <person name="Arai W."/>
            <person name="Tsubouchi T."/>
            <person name="Morono Y."/>
            <person name="Uchiyama I."/>
            <person name="Ito T."/>
            <person name="Fujiyama A."/>
            <person name="Inagaki F."/>
            <person name="Takami H."/>
        </authorList>
    </citation>
    <scope>NUCLEOTIDE SEQUENCE</scope>
    <source>
        <strain evidence="2">Expedition CK06-06</strain>
    </source>
</reference>
<gene>
    <name evidence="2" type="ORF">S03H2_11133</name>
</gene>
<dbReference type="CDD" id="cd00093">
    <property type="entry name" value="HTH_XRE"/>
    <property type="match status" value="1"/>
</dbReference>
<dbReference type="Gene3D" id="1.10.260.40">
    <property type="entry name" value="lambda repressor-like DNA-binding domains"/>
    <property type="match status" value="1"/>
</dbReference>
<accession>X1G5C3</accession>
<feature type="domain" description="HTH cro/C1-type" evidence="1">
    <location>
        <begin position="5"/>
        <end position="39"/>
    </location>
</feature>
<name>X1G5C3_9ZZZZ</name>
<dbReference type="SUPFAM" id="SSF47413">
    <property type="entry name" value="lambda repressor-like DNA-binding domains"/>
    <property type="match status" value="1"/>
</dbReference>
<dbReference type="InterPro" id="IPR001387">
    <property type="entry name" value="Cro/C1-type_HTH"/>
</dbReference>
<sequence length="59" mass="6290">LGLSIDQSGLSKIENGQRPVADIEVAALAKALKVSIAWLFSETEDLTSLSRNNSSETSK</sequence>
<dbReference type="GO" id="GO:0003677">
    <property type="term" value="F:DNA binding"/>
    <property type="evidence" value="ECO:0007669"/>
    <property type="project" value="InterPro"/>
</dbReference>
<organism evidence="2">
    <name type="scientific">marine sediment metagenome</name>
    <dbReference type="NCBI Taxonomy" id="412755"/>
    <lineage>
        <taxon>unclassified sequences</taxon>
        <taxon>metagenomes</taxon>
        <taxon>ecological metagenomes</taxon>
    </lineage>
</organism>
<dbReference type="AlphaFoldDB" id="X1G5C3"/>
<comment type="caution">
    <text evidence="2">The sequence shown here is derived from an EMBL/GenBank/DDBJ whole genome shotgun (WGS) entry which is preliminary data.</text>
</comment>
<dbReference type="Pfam" id="PF01381">
    <property type="entry name" value="HTH_3"/>
    <property type="match status" value="1"/>
</dbReference>
<dbReference type="EMBL" id="BARU01005689">
    <property type="protein sequence ID" value="GAH40010.1"/>
    <property type="molecule type" value="Genomic_DNA"/>
</dbReference>
<feature type="non-terminal residue" evidence="2">
    <location>
        <position position="1"/>
    </location>
</feature>